<dbReference type="GO" id="GO:0051130">
    <property type="term" value="P:positive regulation of cellular component organization"/>
    <property type="evidence" value="ECO:0007669"/>
    <property type="project" value="UniProtKB-ARBA"/>
</dbReference>
<dbReference type="GO" id="GO:0030182">
    <property type="term" value="P:neuron differentiation"/>
    <property type="evidence" value="ECO:0007669"/>
    <property type="project" value="UniProtKB-ARBA"/>
</dbReference>
<dbReference type="EMBL" id="QCYY01002125">
    <property type="protein sequence ID" value="ROT72658.1"/>
    <property type="molecule type" value="Genomic_DNA"/>
</dbReference>
<dbReference type="Proteomes" id="UP000283509">
    <property type="component" value="Unassembled WGS sequence"/>
</dbReference>
<dbReference type="InterPro" id="IPR050122">
    <property type="entry name" value="RTK"/>
</dbReference>
<comment type="catalytic activity">
    <reaction evidence="15">
        <text>L-tyrosyl-[protein] + ATP = O-phospho-L-tyrosyl-[protein] + ADP + H(+)</text>
        <dbReference type="Rhea" id="RHEA:10596"/>
        <dbReference type="Rhea" id="RHEA-COMP:10136"/>
        <dbReference type="Rhea" id="RHEA-COMP:20101"/>
        <dbReference type="ChEBI" id="CHEBI:15378"/>
        <dbReference type="ChEBI" id="CHEBI:30616"/>
        <dbReference type="ChEBI" id="CHEBI:46858"/>
        <dbReference type="ChEBI" id="CHEBI:61978"/>
        <dbReference type="ChEBI" id="CHEBI:456216"/>
        <dbReference type="EC" id="2.7.10.1"/>
    </reaction>
</comment>
<dbReference type="CDD" id="cd00063">
    <property type="entry name" value="FN3"/>
    <property type="match status" value="1"/>
</dbReference>
<dbReference type="InterPro" id="IPR036116">
    <property type="entry name" value="FN3_sf"/>
</dbReference>
<dbReference type="InterPro" id="IPR017441">
    <property type="entry name" value="Protein_kinase_ATP_BS"/>
</dbReference>
<dbReference type="GO" id="GO:0012505">
    <property type="term" value="C:endomembrane system"/>
    <property type="evidence" value="ECO:0007669"/>
    <property type="project" value="UniProtKB-SubCell"/>
</dbReference>
<comment type="caution">
    <text evidence="19">The sequence shown here is derived from an EMBL/GenBank/DDBJ whole genome shotgun (WGS) entry which is preliminary data.</text>
</comment>
<evidence type="ECO:0000256" key="5">
    <source>
        <dbReference type="ARBA" id="ARBA00022692"/>
    </source>
</evidence>
<feature type="compositionally biased region" description="Basic and acidic residues" evidence="17">
    <location>
        <begin position="962"/>
        <end position="971"/>
    </location>
</feature>
<dbReference type="PANTHER" id="PTHR24416">
    <property type="entry name" value="TYROSINE-PROTEIN KINASE RECEPTOR"/>
    <property type="match status" value="1"/>
</dbReference>
<evidence type="ECO:0000256" key="3">
    <source>
        <dbReference type="ARBA" id="ARBA00011902"/>
    </source>
</evidence>
<evidence type="ECO:0000256" key="15">
    <source>
        <dbReference type="ARBA" id="ARBA00051243"/>
    </source>
</evidence>
<feature type="binding site" evidence="16">
    <location>
        <position position="596"/>
    </location>
    <ligand>
        <name>ATP</name>
        <dbReference type="ChEBI" id="CHEBI:30616"/>
    </ligand>
</feature>
<feature type="region of interest" description="Disordered" evidence="17">
    <location>
        <begin position="856"/>
        <end position="900"/>
    </location>
</feature>
<organism evidence="19 20">
    <name type="scientific">Penaeus vannamei</name>
    <name type="common">Whiteleg shrimp</name>
    <name type="synonym">Litopenaeus vannamei</name>
    <dbReference type="NCBI Taxonomy" id="6689"/>
    <lineage>
        <taxon>Eukaryota</taxon>
        <taxon>Metazoa</taxon>
        <taxon>Ecdysozoa</taxon>
        <taxon>Arthropoda</taxon>
        <taxon>Crustacea</taxon>
        <taxon>Multicrustacea</taxon>
        <taxon>Malacostraca</taxon>
        <taxon>Eumalacostraca</taxon>
        <taxon>Eucarida</taxon>
        <taxon>Decapoda</taxon>
        <taxon>Dendrobranchiata</taxon>
        <taxon>Penaeoidea</taxon>
        <taxon>Penaeidae</taxon>
        <taxon>Penaeus</taxon>
    </lineage>
</organism>
<sequence>MDKTLDLYLTPLALRGTVNVSWNTVFINDDDRMLTGYYIFYKVAYEENVTYLDGRDACHDDWSRKYVENKVSDGFITQIIEDLEPATKYAFYVQTDTVVDAAIGARSNISYTTTLPYNPSKPPNVKVTDKTDRSMTVMWSTPMSPNGEIEQYIVTVKHLPYLDDSAPSSYENAMRPPKLPIEEVSGAALVFLILALLFQCMKIYEVCVECGGPQHRVPPHQVAGGGGGRSRGAAGGAAGGECCACPESRREERQQEIDFEDELYGLVYNDHPFPFSFSSIQQQTEAEHQRDRRRRRTEPADPLLNTSDLDPAIYQDLINISNSSPLAKEPLNPPGDCEFVEDSPYCSDPSQCLPHGAARCWRDATRLLRGEGGAIVKNTSELSLTITGLHHFTIYEIKVVACHRPTTDCPQGSNMKECVLCSLNPSLLRTPRTPKCISEKEFVERNMTFHLNMSQLLPGRYNLSVETYTRPDSPSNKSLEAVIFVVEGGPDTPLHLKLLAVALLVGVVLVVVLALVTRVCTKPDEKIVTTLNPIYAQESGLPAWIQHVYDIIGGQDIIDSSDLHVEEGPPLGEGKFGLVLNGRLRLEAKNIPVAVKQVTDFQAREDILQEAKLMLKLNCYHLVRAYGVVPRATHILLVMEYMNCGDLLRYIRSRKPPDDDILSVITIDHVCAMAVQIADGMAYLASRKIVHRDLAARNCLINDNMNIKISDFGMARLTDNDYYRIRESKYFPVRWLPPEYHLKFTSQSDVWSYGIVLWEILSGGARPYEHLTNDNDVLQQVRRGYTLETHIPKGTPSFLAKILISCWRYKGSTRPYFPQLVAALLPSTSPCFIQHFRMVSFYHTADGQEYKRQLETQQDVDEDSDITSPLNESSPLPFCHPIRQDGPPLPPRPLTGTRWRPSFRFRGATVPRYTQQPTHLSVTDLESLTLSQQVLPSNREGDATSPSRNVTSTLVDLTTSKSQEESVRENVKTSPFHSSETDVVAMNTHTLKALHTPLAATTANPSPSLLVSLPFFIHFSLIPCSKSQKFSH</sequence>
<keyword evidence="20" id="KW-1185">Reference proteome</keyword>
<dbReference type="CDD" id="cd00192">
    <property type="entry name" value="PTKc"/>
    <property type="match status" value="1"/>
</dbReference>
<dbReference type="InterPro" id="IPR020635">
    <property type="entry name" value="Tyr_kinase_cat_dom"/>
</dbReference>
<dbReference type="AlphaFoldDB" id="A0A423T878"/>
<keyword evidence="4" id="KW-0808">Transferase</keyword>
<dbReference type="GO" id="GO:0007169">
    <property type="term" value="P:cell surface receptor protein tyrosine kinase signaling pathway"/>
    <property type="evidence" value="ECO:0007669"/>
    <property type="project" value="TreeGrafter"/>
</dbReference>
<evidence type="ECO:0000256" key="4">
    <source>
        <dbReference type="ARBA" id="ARBA00022679"/>
    </source>
</evidence>
<evidence type="ECO:0000256" key="12">
    <source>
        <dbReference type="ARBA" id="ARBA00023137"/>
    </source>
</evidence>
<keyword evidence="6" id="KW-0677">Repeat</keyword>
<dbReference type="PROSITE" id="PS00107">
    <property type="entry name" value="PROTEIN_KINASE_ATP"/>
    <property type="match status" value="1"/>
</dbReference>
<dbReference type="SUPFAM" id="SSF56112">
    <property type="entry name" value="Protein kinase-like (PK-like)"/>
    <property type="match status" value="1"/>
</dbReference>
<dbReference type="EC" id="2.7.10.1" evidence="3"/>
<dbReference type="Pfam" id="PF07714">
    <property type="entry name" value="PK_Tyr_Ser-Thr"/>
    <property type="match status" value="1"/>
</dbReference>
<evidence type="ECO:0000256" key="1">
    <source>
        <dbReference type="ARBA" id="ARBA00004167"/>
    </source>
</evidence>
<evidence type="ECO:0000256" key="2">
    <source>
        <dbReference type="ARBA" id="ARBA00004308"/>
    </source>
</evidence>
<dbReference type="InterPro" id="IPR000719">
    <property type="entry name" value="Prot_kinase_dom"/>
</dbReference>
<dbReference type="SUPFAM" id="SSF49265">
    <property type="entry name" value="Fibronectin type III"/>
    <property type="match status" value="1"/>
</dbReference>
<dbReference type="STRING" id="6689.A0A423T878"/>
<accession>A0A423T878</accession>
<keyword evidence="9 16" id="KW-0067">ATP-binding</keyword>
<evidence type="ECO:0000313" key="20">
    <source>
        <dbReference type="Proteomes" id="UP000283509"/>
    </source>
</evidence>
<evidence type="ECO:0000259" key="18">
    <source>
        <dbReference type="PROSITE" id="PS50011"/>
    </source>
</evidence>
<dbReference type="SMART" id="SM00219">
    <property type="entry name" value="TyrKc"/>
    <property type="match status" value="1"/>
</dbReference>
<dbReference type="InterPro" id="IPR003961">
    <property type="entry name" value="FN3_dom"/>
</dbReference>
<feature type="domain" description="Protein kinase" evidence="18">
    <location>
        <begin position="565"/>
        <end position="832"/>
    </location>
</feature>
<dbReference type="GO" id="GO:0050793">
    <property type="term" value="P:regulation of developmental process"/>
    <property type="evidence" value="ECO:0007669"/>
    <property type="project" value="UniProtKB-ARBA"/>
</dbReference>
<evidence type="ECO:0000256" key="13">
    <source>
        <dbReference type="ARBA" id="ARBA00023170"/>
    </source>
</evidence>
<evidence type="ECO:0000256" key="6">
    <source>
        <dbReference type="ARBA" id="ARBA00022737"/>
    </source>
</evidence>
<evidence type="ECO:0000256" key="16">
    <source>
        <dbReference type="PROSITE-ProRule" id="PRU10141"/>
    </source>
</evidence>
<keyword evidence="14" id="KW-0325">Glycoprotein</keyword>
<dbReference type="InterPro" id="IPR013783">
    <property type="entry name" value="Ig-like_fold"/>
</dbReference>
<comment type="subcellular location">
    <subcellularLocation>
        <location evidence="2">Endomembrane system</location>
    </subcellularLocation>
    <subcellularLocation>
        <location evidence="1">Membrane</location>
        <topology evidence="1">Single-pass membrane protein</topology>
    </subcellularLocation>
</comment>
<dbReference type="Gene3D" id="2.60.40.10">
    <property type="entry name" value="Immunoglobulins"/>
    <property type="match status" value="2"/>
</dbReference>
<dbReference type="PRINTS" id="PR00109">
    <property type="entry name" value="TYRKINASE"/>
</dbReference>
<keyword evidence="7 16" id="KW-0547">Nucleotide-binding</keyword>
<evidence type="ECO:0000256" key="8">
    <source>
        <dbReference type="ARBA" id="ARBA00022777"/>
    </source>
</evidence>
<keyword evidence="5" id="KW-0812">Transmembrane</keyword>
<dbReference type="PROSITE" id="PS50011">
    <property type="entry name" value="PROTEIN_KINASE_DOM"/>
    <property type="match status" value="1"/>
</dbReference>
<dbReference type="PROSITE" id="PS00109">
    <property type="entry name" value="PROTEIN_KINASE_TYR"/>
    <property type="match status" value="1"/>
</dbReference>
<evidence type="ECO:0000256" key="17">
    <source>
        <dbReference type="SAM" id="MobiDB-lite"/>
    </source>
</evidence>
<dbReference type="InterPro" id="IPR011009">
    <property type="entry name" value="Kinase-like_dom_sf"/>
</dbReference>
<keyword evidence="13 19" id="KW-0675">Receptor</keyword>
<feature type="non-terminal residue" evidence="19">
    <location>
        <position position="1"/>
    </location>
</feature>
<evidence type="ECO:0000256" key="9">
    <source>
        <dbReference type="ARBA" id="ARBA00022840"/>
    </source>
</evidence>
<reference evidence="19 20" key="2">
    <citation type="submission" date="2019-01" db="EMBL/GenBank/DDBJ databases">
        <title>The decoding of complex shrimp genome reveals the adaptation for benthos swimmer, frequently molting mechanism and breeding impact on genome.</title>
        <authorList>
            <person name="Sun Y."/>
            <person name="Gao Y."/>
            <person name="Yu Y."/>
        </authorList>
    </citation>
    <scope>NUCLEOTIDE SEQUENCE [LARGE SCALE GENOMIC DNA]</scope>
    <source>
        <tissue evidence="19">Muscle</tissue>
    </source>
</reference>
<evidence type="ECO:0000256" key="7">
    <source>
        <dbReference type="ARBA" id="ARBA00022741"/>
    </source>
</evidence>
<keyword evidence="11" id="KW-0472">Membrane</keyword>
<dbReference type="Pfam" id="PF00041">
    <property type="entry name" value="fn3"/>
    <property type="match status" value="1"/>
</dbReference>
<dbReference type="PANTHER" id="PTHR24416:SF611">
    <property type="entry name" value="TYROSINE-PROTEIN KINASE TRANSMEMBRANE RECEPTOR ROR"/>
    <property type="match status" value="1"/>
</dbReference>
<evidence type="ECO:0000256" key="11">
    <source>
        <dbReference type="ARBA" id="ARBA00023136"/>
    </source>
</evidence>
<dbReference type="GO" id="GO:0043235">
    <property type="term" value="C:receptor complex"/>
    <property type="evidence" value="ECO:0007669"/>
    <property type="project" value="TreeGrafter"/>
</dbReference>
<name>A0A423T878_PENVA</name>
<dbReference type="OrthoDB" id="6361293at2759"/>
<gene>
    <name evidence="19" type="ORF">C7M84_008964</name>
</gene>
<keyword evidence="8" id="KW-0418">Kinase</keyword>
<proteinExistence type="predicted"/>
<dbReference type="GO" id="GO:0048468">
    <property type="term" value="P:cell development"/>
    <property type="evidence" value="ECO:0007669"/>
    <property type="project" value="UniProtKB-ARBA"/>
</dbReference>
<keyword evidence="12" id="KW-0829">Tyrosine-protein kinase</keyword>
<feature type="region of interest" description="Disordered" evidence="17">
    <location>
        <begin position="281"/>
        <end position="308"/>
    </location>
</feature>
<keyword evidence="10" id="KW-1133">Transmembrane helix</keyword>
<dbReference type="GO" id="GO:0004714">
    <property type="term" value="F:transmembrane receptor protein tyrosine kinase activity"/>
    <property type="evidence" value="ECO:0007669"/>
    <property type="project" value="UniProtKB-EC"/>
</dbReference>
<dbReference type="InterPro" id="IPR008266">
    <property type="entry name" value="Tyr_kinase_AS"/>
</dbReference>
<dbReference type="Gene3D" id="1.10.510.10">
    <property type="entry name" value="Transferase(Phosphotransferase) domain 1"/>
    <property type="match status" value="1"/>
</dbReference>
<dbReference type="GO" id="GO:0005524">
    <property type="term" value="F:ATP binding"/>
    <property type="evidence" value="ECO:0007669"/>
    <property type="project" value="UniProtKB-UniRule"/>
</dbReference>
<reference evidence="19 20" key="1">
    <citation type="submission" date="2018-04" db="EMBL/GenBank/DDBJ databases">
        <authorList>
            <person name="Zhang X."/>
            <person name="Yuan J."/>
            <person name="Li F."/>
            <person name="Xiang J."/>
        </authorList>
    </citation>
    <scope>NUCLEOTIDE SEQUENCE [LARGE SCALE GENOMIC DNA]</scope>
    <source>
        <tissue evidence="19">Muscle</tissue>
    </source>
</reference>
<evidence type="ECO:0000256" key="14">
    <source>
        <dbReference type="ARBA" id="ARBA00023180"/>
    </source>
</evidence>
<feature type="region of interest" description="Disordered" evidence="17">
    <location>
        <begin position="957"/>
        <end position="976"/>
    </location>
</feature>
<dbReference type="GO" id="GO:0005886">
    <property type="term" value="C:plasma membrane"/>
    <property type="evidence" value="ECO:0007669"/>
    <property type="project" value="TreeGrafter"/>
</dbReference>
<dbReference type="InterPro" id="IPR001245">
    <property type="entry name" value="Ser-Thr/Tyr_kinase_cat_dom"/>
</dbReference>
<protein>
    <recommendedName>
        <fullName evidence="3">receptor protein-tyrosine kinase</fullName>
        <ecNumber evidence="3">2.7.10.1</ecNumber>
    </recommendedName>
</protein>
<evidence type="ECO:0000313" key="19">
    <source>
        <dbReference type="EMBL" id="ROT72658.1"/>
    </source>
</evidence>
<dbReference type="FunFam" id="1.10.510.10:FF:001512">
    <property type="entry name" value="Receptor tyrosine-protein kinase erbB-2"/>
    <property type="match status" value="1"/>
</dbReference>
<evidence type="ECO:0000256" key="10">
    <source>
        <dbReference type="ARBA" id="ARBA00022989"/>
    </source>
</evidence>